<dbReference type="PANTHER" id="PTHR31204:SF1">
    <property type="entry name" value="SIGMA INTRACELLULAR RECEPTOR 2"/>
    <property type="match status" value="1"/>
</dbReference>
<feature type="transmembrane region" description="Helical" evidence="7">
    <location>
        <begin position="71"/>
        <end position="91"/>
    </location>
</feature>
<dbReference type="PANTHER" id="PTHR31204">
    <property type="entry name" value="SIGMA INTRACELLULAR RECEPTOR 2"/>
    <property type="match status" value="1"/>
</dbReference>
<reference evidence="9" key="1">
    <citation type="submission" date="2021-12" db="EMBL/GenBank/DDBJ databases">
        <title>Convergent genome expansion in fungi linked to evolution of root-endophyte symbiosis.</title>
        <authorList>
            <consortium name="DOE Joint Genome Institute"/>
            <person name="Ke Y.-H."/>
            <person name="Bonito G."/>
            <person name="Liao H.-L."/>
            <person name="Looney B."/>
            <person name="Rojas-Flechas A."/>
            <person name="Nash J."/>
            <person name="Hameed K."/>
            <person name="Schadt C."/>
            <person name="Martin F."/>
            <person name="Crous P.W."/>
            <person name="Miettinen O."/>
            <person name="Magnuson J.K."/>
            <person name="Labbe J."/>
            <person name="Jacobson D."/>
            <person name="Doktycz M.J."/>
            <person name="Veneault-Fourrey C."/>
            <person name="Kuo A."/>
            <person name="Mondo S."/>
            <person name="Calhoun S."/>
            <person name="Riley R."/>
            <person name="Ohm R."/>
            <person name="LaButti K."/>
            <person name="Andreopoulos B."/>
            <person name="Pangilinan J."/>
            <person name="Nolan M."/>
            <person name="Tritt A."/>
            <person name="Clum A."/>
            <person name="Lipzen A."/>
            <person name="Daum C."/>
            <person name="Barry K."/>
            <person name="Grigoriev I.V."/>
            <person name="Vilgalys R."/>
        </authorList>
    </citation>
    <scope>NUCLEOTIDE SEQUENCE</scope>
    <source>
        <strain evidence="9">PMI_201</strain>
    </source>
</reference>
<keyword evidence="10" id="KW-1185">Reference proteome</keyword>
<comment type="caution">
    <text evidence="9">The sequence shown here is derived from an EMBL/GenBank/DDBJ whole genome shotgun (WGS) entry which is preliminary data.</text>
</comment>
<dbReference type="GeneID" id="70252688"/>
<evidence type="ECO:0000256" key="2">
    <source>
        <dbReference type="ARBA" id="ARBA00009096"/>
    </source>
</evidence>
<feature type="transmembrane region" description="Helical" evidence="7">
    <location>
        <begin position="133"/>
        <end position="157"/>
    </location>
</feature>
<dbReference type="AlphaFoldDB" id="A0AAD4KG18"/>
<dbReference type="InterPro" id="IPR033118">
    <property type="entry name" value="EXPERA"/>
</dbReference>
<dbReference type="GO" id="GO:0005789">
    <property type="term" value="C:endoplasmic reticulum membrane"/>
    <property type="evidence" value="ECO:0007669"/>
    <property type="project" value="UniProtKB-SubCell"/>
</dbReference>
<dbReference type="InterPro" id="IPR016964">
    <property type="entry name" value="Sigma2_recept"/>
</dbReference>
<keyword evidence="5 7" id="KW-1133">Transmembrane helix</keyword>
<accession>A0AAD4KG18</accession>
<keyword evidence="6 7" id="KW-0472">Membrane</keyword>
<dbReference type="PROSITE" id="PS51751">
    <property type="entry name" value="EXPERA"/>
    <property type="match status" value="1"/>
</dbReference>
<comment type="similarity">
    <text evidence="2">Belongs to the TMEM97/sigma-2 receptor family.</text>
</comment>
<feature type="transmembrane region" description="Helical" evidence="7">
    <location>
        <begin position="103"/>
        <end position="127"/>
    </location>
</feature>
<evidence type="ECO:0000256" key="5">
    <source>
        <dbReference type="ARBA" id="ARBA00022989"/>
    </source>
</evidence>
<feature type="domain" description="EXPERA" evidence="8">
    <location>
        <begin position="12"/>
        <end position="152"/>
    </location>
</feature>
<protein>
    <recommendedName>
        <fullName evidence="7">Efficient mitochondria targeting-associated protein 19</fullName>
    </recommendedName>
</protein>
<dbReference type="PIRSF" id="PIRSF031032">
    <property type="entry name" value="TMP_97_prd"/>
    <property type="match status" value="1"/>
</dbReference>
<proteinExistence type="inferred from homology"/>
<evidence type="ECO:0000256" key="3">
    <source>
        <dbReference type="ARBA" id="ARBA00022692"/>
    </source>
</evidence>
<dbReference type="Pfam" id="PF05241">
    <property type="entry name" value="EBP"/>
    <property type="match status" value="1"/>
</dbReference>
<dbReference type="EMBL" id="JAJTJA010000012">
    <property type="protein sequence ID" value="KAH8691483.1"/>
    <property type="molecule type" value="Genomic_DNA"/>
</dbReference>
<evidence type="ECO:0000256" key="7">
    <source>
        <dbReference type="PIRNR" id="PIRNR031032"/>
    </source>
</evidence>
<dbReference type="RefSeq" id="XP_046067575.1">
    <property type="nucleotide sequence ID" value="XM_046222401.1"/>
</dbReference>
<evidence type="ECO:0000313" key="9">
    <source>
        <dbReference type="EMBL" id="KAH8691483.1"/>
    </source>
</evidence>
<dbReference type="InterPro" id="IPR051987">
    <property type="entry name" value="Sigma-2_receptor-like"/>
</dbReference>
<dbReference type="Proteomes" id="UP001201262">
    <property type="component" value="Unassembled WGS sequence"/>
</dbReference>
<sequence>MPSKRPLLSRKTDLALLIFFCLHTFFTSCLDCLDLYPSWIHAYPPFPHLLALRSFYIDTYQDKFFVDPPPWFVACTWLELLYHVPTCIWAVRGLYRDEPLLPIGLIVWAVEVFITTLLCLVDIWSWVDRSTEVKWGLTGCYAPYLGISAWIVVVMYGRLKDALLGQREQRERIKEQ</sequence>
<evidence type="ECO:0000256" key="1">
    <source>
        <dbReference type="ARBA" id="ARBA00004477"/>
    </source>
</evidence>
<name>A0AAD4KG18_9EURO</name>
<evidence type="ECO:0000256" key="4">
    <source>
        <dbReference type="ARBA" id="ARBA00022824"/>
    </source>
</evidence>
<dbReference type="PROSITE" id="PS51257">
    <property type="entry name" value="PROKAR_LIPOPROTEIN"/>
    <property type="match status" value="1"/>
</dbReference>
<evidence type="ECO:0000313" key="10">
    <source>
        <dbReference type="Proteomes" id="UP001201262"/>
    </source>
</evidence>
<evidence type="ECO:0000259" key="8">
    <source>
        <dbReference type="PROSITE" id="PS51751"/>
    </source>
</evidence>
<organism evidence="9 10">
    <name type="scientific">Talaromyces proteolyticus</name>
    <dbReference type="NCBI Taxonomy" id="1131652"/>
    <lineage>
        <taxon>Eukaryota</taxon>
        <taxon>Fungi</taxon>
        <taxon>Dikarya</taxon>
        <taxon>Ascomycota</taxon>
        <taxon>Pezizomycotina</taxon>
        <taxon>Eurotiomycetes</taxon>
        <taxon>Eurotiomycetidae</taxon>
        <taxon>Eurotiales</taxon>
        <taxon>Trichocomaceae</taxon>
        <taxon>Talaromyces</taxon>
        <taxon>Talaromyces sect. Bacilispori</taxon>
    </lineage>
</organism>
<keyword evidence="3 7" id="KW-0812">Transmembrane</keyword>
<comment type="subcellular location">
    <subcellularLocation>
        <location evidence="1">Endoplasmic reticulum membrane</location>
        <topology evidence="1">Multi-pass membrane protein</topology>
    </subcellularLocation>
</comment>
<keyword evidence="4 7" id="KW-0256">Endoplasmic reticulum</keyword>
<evidence type="ECO:0000256" key="6">
    <source>
        <dbReference type="ARBA" id="ARBA00023136"/>
    </source>
</evidence>
<gene>
    <name evidence="9" type="ORF">BGW36DRAFT_53514</name>
</gene>